<dbReference type="InterPro" id="IPR051448">
    <property type="entry name" value="CdaR-like_regulators"/>
</dbReference>
<evidence type="ECO:0000313" key="6">
    <source>
        <dbReference type="Proteomes" id="UP000294947"/>
    </source>
</evidence>
<dbReference type="PANTHER" id="PTHR33744:SF7">
    <property type="entry name" value="PUCR FAMILY TRANSCRIPTIONAL REGULATOR"/>
    <property type="match status" value="1"/>
</dbReference>
<evidence type="ECO:0000259" key="4">
    <source>
        <dbReference type="Pfam" id="PF17853"/>
    </source>
</evidence>
<name>A0A4R4YSH9_9PSEU</name>
<organism evidence="5 6">
    <name type="scientific">Saccharopolyspora elongata</name>
    <dbReference type="NCBI Taxonomy" id="2530387"/>
    <lineage>
        <taxon>Bacteria</taxon>
        <taxon>Bacillati</taxon>
        <taxon>Actinomycetota</taxon>
        <taxon>Actinomycetes</taxon>
        <taxon>Pseudonocardiales</taxon>
        <taxon>Pseudonocardiaceae</taxon>
        <taxon>Saccharopolyspora</taxon>
    </lineage>
</organism>
<feature type="domain" description="PucR C-terminal helix-turn-helix" evidence="3">
    <location>
        <begin position="464"/>
        <end position="521"/>
    </location>
</feature>
<keyword evidence="6" id="KW-1185">Reference proteome</keyword>
<dbReference type="OrthoDB" id="8026818at2"/>
<dbReference type="InterPro" id="IPR041522">
    <property type="entry name" value="CdaR_GGDEF"/>
</dbReference>
<reference evidence="5 6" key="1">
    <citation type="submission" date="2019-03" db="EMBL/GenBank/DDBJ databases">
        <title>Draft genome sequences of novel Actinobacteria.</title>
        <authorList>
            <person name="Sahin N."/>
            <person name="Ay H."/>
            <person name="Saygin H."/>
        </authorList>
    </citation>
    <scope>NUCLEOTIDE SEQUENCE [LARGE SCALE GENOMIC DNA]</scope>
    <source>
        <strain evidence="5 6">7K502</strain>
    </source>
</reference>
<evidence type="ECO:0000259" key="3">
    <source>
        <dbReference type="Pfam" id="PF13556"/>
    </source>
</evidence>
<dbReference type="EMBL" id="SMKW01000031">
    <property type="protein sequence ID" value="TDD48186.1"/>
    <property type="molecule type" value="Genomic_DNA"/>
</dbReference>
<dbReference type="Proteomes" id="UP000294947">
    <property type="component" value="Unassembled WGS sequence"/>
</dbReference>
<gene>
    <name evidence="5" type="ORF">E1288_22725</name>
</gene>
<dbReference type="Pfam" id="PF13556">
    <property type="entry name" value="HTH_30"/>
    <property type="match status" value="1"/>
</dbReference>
<accession>A0A4R4YSH9</accession>
<comment type="caution">
    <text evidence="5">The sequence shown here is derived from an EMBL/GenBank/DDBJ whole genome shotgun (WGS) entry which is preliminary data.</text>
</comment>
<dbReference type="InterPro" id="IPR012914">
    <property type="entry name" value="PucR_dom"/>
</dbReference>
<dbReference type="InterPro" id="IPR025736">
    <property type="entry name" value="PucR_C-HTH_dom"/>
</dbReference>
<protein>
    <submittedName>
        <fullName evidence="5">PucR family transcriptional regulator</fullName>
    </submittedName>
</protein>
<proteinExistence type="inferred from homology"/>
<dbReference type="Pfam" id="PF17853">
    <property type="entry name" value="GGDEF_2"/>
    <property type="match status" value="1"/>
</dbReference>
<dbReference type="PANTHER" id="PTHR33744">
    <property type="entry name" value="CARBOHYDRATE DIACID REGULATOR"/>
    <property type="match status" value="1"/>
</dbReference>
<evidence type="ECO:0000259" key="2">
    <source>
        <dbReference type="Pfam" id="PF07905"/>
    </source>
</evidence>
<dbReference type="InterPro" id="IPR042070">
    <property type="entry name" value="PucR_C-HTH_sf"/>
</dbReference>
<evidence type="ECO:0000313" key="5">
    <source>
        <dbReference type="EMBL" id="TDD48186.1"/>
    </source>
</evidence>
<dbReference type="Pfam" id="PF07905">
    <property type="entry name" value="PucR"/>
    <property type="match status" value="1"/>
</dbReference>
<sequence length="530" mass="57732">MELLADAEVLAGAGGLDRQIQRLNVMTVPNILPWTKEHEFMLSTGYPLPQSEEELAELVRQFAHRGVAVFGIKFGRYARALPQRALDTADELALPIVRIPEDVAFDDILSRVFSDIVNRQAATIARAQEIHSSFLHIVLAGGQLPEIAAKLSELLGGAAVFVADEDGRTRASVYNAEQRDRLVDIGVLDGQGRLRTAHLGPGAQQLAEDLTVIIAPVSAGELRCGRLVVVGPSDQMGPEVTVAVDQAAVVAALDVTRQLAVDAVERQFAANVLHDLVTGQGADIDDALAQCATFGWDLHRRLVVVVSRAEWVPSRERAGHTDPDLAQQRYLDLWCSEVRNQDPRGASAGFATNLVAVVGAAEDDPAAVPREMWSGLKATTRHEFSMGVSSPVDDPRLISVGYEQARKALHMGRRARGPGKVTSFADLGLFRLLSLVDDVGELRRFVDDTLGPLLGLEERERAELLKTLDVLLSSHLNVAVASRALHVHYNTMRHRIAKLEQLVGPFMLDSRLCLHLSVALQVLEMPDVAR</sequence>
<dbReference type="Gene3D" id="1.10.10.2840">
    <property type="entry name" value="PucR C-terminal helix-turn-helix domain"/>
    <property type="match status" value="1"/>
</dbReference>
<comment type="similarity">
    <text evidence="1">Belongs to the CdaR family.</text>
</comment>
<evidence type="ECO:0000256" key="1">
    <source>
        <dbReference type="ARBA" id="ARBA00006754"/>
    </source>
</evidence>
<dbReference type="AlphaFoldDB" id="A0A4R4YSH9"/>
<feature type="domain" description="Purine catabolism PurC-like" evidence="2">
    <location>
        <begin position="3"/>
        <end position="116"/>
    </location>
</feature>
<feature type="domain" description="CdaR GGDEF-like" evidence="4">
    <location>
        <begin position="282"/>
        <end position="411"/>
    </location>
</feature>